<dbReference type="AlphaFoldDB" id="A0A3M8B0Y8"/>
<keyword evidence="3" id="KW-1185">Reference proteome</keyword>
<organism evidence="2 3">
    <name type="scientific">Brevibacillus gelatini</name>
    <dbReference type="NCBI Taxonomy" id="1655277"/>
    <lineage>
        <taxon>Bacteria</taxon>
        <taxon>Bacillati</taxon>
        <taxon>Bacillota</taxon>
        <taxon>Bacilli</taxon>
        <taxon>Bacillales</taxon>
        <taxon>Paenibacillaceae</taxon>
        <taxon>Brevibacillus</taxon>
    </lineage>
</organism>
<proteinExistence type="predicted"/>
<dbReference type="EMBL" id="RHHS01000028">
    <property type="protein sequence ID" value="RNB56627.1"/>
    <property type="molecule type" value="Genomic_DNA"/>
</dbReference>
<evidence type="ECO:0000313" key="3">
    <source>
        <dbReference type="Proteomes" id="UP000268829"/>
    </source>
</evidence>
<evidence type="ECO:0000313" key="2">
    <source>
        <dbReference type="EMBL" id="RNB56627.1"/>
    </source>
</evidence>
<dbReference type="Proteomes" id="UP000268829">
    <property type="component" value="Unassembled WGS sequence"/>
</dbReference>
<sequence>MPSFRVLDDLASEIRQAVNQELFQQVLNRLSSDQIHTLNELLIRSENQHYSEFNRFKKLPKKPTLKNLKDHINHFIWLQSHGDMTPFLNGIAPSKIKYFAAEAKSLSASELKDYSEPKRITLLICLIHQAQVKTKDHLAEMFQKRVGNIHKASKQDHQDMKEQKQNELEDLVSIFNDVLLVMASGNDDTASHEKVKETIASYGTIQALLDKCEAVASIKGNNYYPFIQKHYQKSRSTLFSFADLLQFTSTSQDQTLVHALEFVMENRHKRTDWLPDEVDLSFAPDQWRRMIRVKQRVGGWLIHRRHLEACVFSCIATELKSGDICVPGSESYADYREQLLPWEECEPLIPEYCRELGFPENEVNFVKGLKSWMIQVSKQIDQEFPDNEHVSINEDGEPVLRKVQKREYKKSLKELEELIKERLPERNLIDILCNVEHWVNWTRHFGPSSGSDPKLKNPRERYILTTFAYGCNLGPVQAARHMRGDVTWNVLSYANQKHITAKKIDQAMKDIINHYHHEFDLPKLWGTGESAAADGTPYDIYEENLLA</sequence>
<dbReference type="Pfam" id="PF01526">
    <property type="entry name" value="DDE_Tnp_Tn3"/>
    <property type="match status" value="1"/>
</dbReference>
<dbReference type="InterPro" id="IPR002513">
    <property type="entry name" value="Tn3_Tnp_DDE_dom"/>
</dbReference>
<reference evidence="2 3" key="1">
    <citation type="submission" date="2018-10" db="EMBL/GenBank/DDBJ databases">
        <title>Phylogenomics of Brevibacillus.</title>
        <authorList>
            <person name="Dunlap C."/>
        </authorList>
    </citation>
    <scope>NUCLEOTIDE SEQUENCE [LARGE SCALE GENOMIC DNA]</scope>
    <source>
        <strain evidence="2 3">DSM 100115</strain>
    </source>
</reference>
<dbReference type="GO" id="GO:0004803">
    <property type="term" value="F:transposase activity"/>
    <property type="evidence" value="ECO:0007669"/>
    <property type="project" value="InterPro"/>
</dbReference>
<name>A0A3M8B0Y8_9BACL</name>
<gene>
    <name evidence="2" type="ORF">EDM57_12580</name>
</gene>
<comment type="caution">
    <text evidence="2">The sequence shown here is derived from an EMBL/GenBank/DDBJ whole genome shotgun (WGS) entry which is preliminary data.</text>
</comment>
<protein>
    <recommendedName>
        <fullName evidence="1">Tn3 transposase DDE domain-containing protein</fullName>
    </recommendedName>
</protein>
<feature type="domain" description="Tn3 transposase DDE" evidence="1">
    <location>
        <begin position="430"/>
        <end position="547"/>
    </location>
</feature>
<dbReference type="OrthoDB" id="3538665at2"/>
<accession>A0A3M8B0Y8</accession>
<evidence type="ECO:0000259" key="1">
    <source>
        <dbReference type="Pfam" id="PF01526"/>
    </source>
</evidence>
<dbReference type="GO" id="GO:0006313">
    <property type="term" value="P:DNA transposition"/>
    <property type="evidence" value="ECO:0007669"/>
    <property type="project" value="InterPro"/>
</dbReference>